<evidence type="ECO:0000256" key="1">
    <source>
        <dbReference type="SAM" id="MobiDB-lite"/>
    </source>
</evidence>
<protein>
    <submittedName>
        <fullName evidence="2">Uncharacterized protein</fullName>
    </submittedName>
</protein>
<proteinExistence type="predicted"/>
<sequence length="139" mass="15064">MTSINLESNPFIHNSYPTKKSNMSSPPRMSPESPGPTTVLFPPLPAGEISDLPKTPHIHRISITRHAPDPKPSFPQATQSPSTGRPSYVATLASCLEQSPQPVYDSFTSGLPPLLRSRTDIHHAPNLSGQLLIISYISS</sequence>
<keyword evidence="3" id="KW-1185">Reference proteome</keyword>
<evidence type="ECO:0000313" key="3">
    <source>
        <dbReference type="Proteomes" id="UP000248817"/>
    </source>
</evidence>
<dbReference type="EMBL" id="KZ825533">
    <property type="protein sequence ID" value="PYI29293.1"/>
    <property type="molecule type" value="Genomic_DNA"/>
</dbReference>
<feature type="compositionally biased region" description="Polar residues" evidence="1">
    <location>
        <begin position="1"/>
        <end position="20"/>
    </location>
</feature>
<feature type="compositionally biased region" description="Polar residues" evidence="1">
    <location>
        <begin position="75"/>
        <end position="85"/>
    </location>
</feature>
<gene>
    <name evidence="2" type="ORF">BP00DRAFT_239664</name>
</gene>
<feature type="region of interest" description="Disordered" evidence="1">
    <location>
        <begin position="1"/>
        <end position="86"/>
    </location>
</feature>
<organism evidence="2 3">
    <name type="scientific">Aspergillus indologenus CBS 114.80</name>
    <dbReference type="NCBI Taxonomy" id="1450541"/>
    <lineage>
        <taxon>Eukaryota</taxon>
        <taxon>Fungi</taxon>
        <taxon>Dikarya</taxon>
        <taxon>Ascomycota</taxon>
        <taxon>Pezizomycotina</taxon>
        <taxon>Eurotiomycetes</taxon>
        <taxon>Eurotiomycetidae</taxon>
        <taxon>Eurotiales</taxon>
        <taxon>Aspergillaceae</taxon>
        <taxon>Aspergillus</taxon>
        <taxon>Aspergillus subgen. Circumdati</taxon>
    </lineage>
</organism>
<dbReference type="Proteomes" id="UP000248817">
    <property type="component" value="Unassembled WGS sequence"/>
</dbReference>
<dbReference type="AlphaFoldDB" id="A0A2V5I5H1"/>
<name>A0A2V5I5H1_9EURO</name>
<reference evidence="2 3" key="1">
    <citation type="submission" date="2018-02" db="EMBL/GenBank/DDBJ databases">
        <title>The genomes of Aspergillus section Nigri reveals drivers in fungal speciation.</title>
        <authorList>
            <consortium name="DOE Joint Genome Institute"/>
            <person name="Vesth T.C."/>
            <person name="Nybo J."/>
            <person name="Theobald S."/>
            <person name="Brandl J."/>
            <person name="Frisvad J.C."/>
            <person name="Nielsen K.F."/>
            <person name="Lyhne E.K."/>
            <person name="Kogle M.E."/>
            <person name="Kuo A."/>
            <person name="Riley R."/>
            <person name="Clum A."/>
            <person name="Nolan M."/>
            <person name="Lipzen A."/>
            <person name="Salamov A."/>
            <person name="Henrissat B."/>
            <person name="Wiebenga A."/>
            <person name="De vries R.P."/>
            <person name="Grigoriev I.V."/>
            <person name="Mortensen U.H."/>
            <person name="Andersen M.R."/>
            <person name="Baker S.E."/>
        </authorList>
    </citation>
    <scope>NUCLEOTIDE SEQUENCE [LARGE SCALE GENOMIC DNA]</scope>
    <source>
        <strain evidence="2 3">CBS 114.80</strain>
    </source>
</reference>
<accession>A0A2V5I5H1</accession>
<evidence type="ECO:0000313" key="2">
    <source>
        <dbReference type="EMBL" id="PYI29293.1"/>
    </source>
</evidence>
<feature type="compositionally biased region" description="Low complexity" evidence="1">
    <location>
        <begin position="21"/>
        <end position="36"/>
    </location>
</feature>